<evidence type="ECO:0008006" key="8">
    <source>
        <dbReference type="Google" id="ProtNLM"/>
    </source>
</evidence>
<dbReference type="Pfam" id="PF02267">
    <property type="entry name" value="Rib_hydrolayse"/>
    <property type="match status" value="1"/>
</dbReference>
<dbReference type="Gene3D" id="1.20.82.10">
    <property type="entry name" value="ADP Ribosyl Cyclase, Chain A, domain 1"/>
    <property type="match status" value="1"/>
</dbReference>
<comment type="similarity">
    <text evidence="1">Belongs to the ADP-ribosyl cyclase family.</text>
</comment>
<evidence type="ECO:0000256" key="4">
    <source>
        <dbReference type="ARBA" id="ARBA00023027"/>
    </source>
</evidence>
<organism evidence="6 7">
    <name type="scientific">Porites evermanni</name>
    <dbReference type="NCBI Taxonomy" id="104178"/>
    <lineage>
        <taxon>Eukaryota</taxon>
        <taxon>Metazoa</taxon>
        <taxon>Cnidaria</taxon>
        <taxon>Anthozoa</taxon>
        <taxon>Hexacorallia</taxon>
        <taxon>Scleractinia</taxon>
        <taxon>Fungiina</taxon>
        <taxon>Poritidae</taxon>
        <taxon>Porites</taxon>
    </lineage>
</organism>
<gene>
    <name evidence="6" type="ORF">PEVE_00007456</name>
</gene>
<dbReference type="InterPro" id="IPR003193">
    <property type="entry name" value="ADP-ribosyl_cyclase"/>
</dbReference>
<proteinExistence type="inferred from homology"/>
<reference evidence="6 7" key="1">
    <citation type="submission" date="2022-05" db="EMBL/GenBank/DDBJ databases">
        <authorList>
            <consortium name="Genoscope - CEA"/>
            <person name="William W."/>
        </authorList>
    </citation>
    <scope>NUCLEOTIDE SEQUENCE [LARGE SCALE GENOMIC DNA]</scope>
</reference>
<keyword evidence="5" id="KW-1015">Disulfide bond</keyword>
<accession>A0ABN8LCS1</accession>
<comment type="caution">
    <text evidence="6">The sequence shown here is derived from an EMBL/GenBank/DDBJ whole genome shotgun (WGS) entry which is preliminary data.</text>
</comment>
<sequence length="368" mass="42889">MLQLKYPYPYQKFINQPLSYTKRNNQLSRAYQLSSWNNIPVKADIPSVAPVARLWQSVKSLLTPLQRTATSRSNVDEDQSAVERRIQEYYDQRLNKKRNKWMFKPINGTTPHLKHIFIGRCWDFVTTKRKNLQDPDKLDCQEMWKVFSKSFAFKGPCDVTYDDYTPFFNLYKEKPLNNRVLFWSGTRELTHAYSRLYDKFTTLEDTLAGFLMNGLTWCGKKEGSGMDFKSCPYECSKQKPFWGQAAAKLAERARGVVHVMLNGTRQHFLDKQIFPTFMDDSYLAEQQLPSLPIPGVTEFRILVGHSLHHKSLERCDSLTVLELENRAKARGLKTTCFDNPYFIRHLLCLDNPADPLCLFKIPDQNTLI</sequence>
<protein>
    <recommendedName>
        <fullName evidence="8">ADP-ribosyl cyclase/cyclic ADP-ribose hydrolase</fullName>
    </recommendedName>
</protein>
<evidence type="ECO:0000313" key="7">
    <source>
        <dbReference type="Proteomes" id="UP001159427"/>
    </source>
</evidence>
<dbReference type="EMBL" id="CALNXI010000015">
    <property type="protein sequence ID" value="CAH3014856.1"/>
    <property type="molecule type" value="Genomic_DNA"/>
</dbReference>
<dbReference type="PANTHER" id="PTHR10912">
    <property type="entry name" value="ADP-RIBOSYL CYCLASE"/>
    <property type="match status" value="1"/>
</dbReference>
<dbReference type="Proteomes" id="UP001159427">
    <property type="component" value="Unassembled WGS sequence"/>
</dbReference>
<keyword evidence="2" id="KW-0808">Transferase</keyword>
<evidence type="ECO:0000313" key="6">
    <source>
        <dbReference type="EMBL" id="CAH3014856.1"/>
    </source>
</evidence>
<dbReference type="PANTHER" id="PTHR10912:SF7">
    <property type="entry name" value="ADP-RIBOSYL CYCLASE_CYCLIC ADP-RIBOSE HYDROLASE"/>
    <property type="match status" value="1"/>
</dbReference>
<keyword evidence="3" id="KW-0378">Hydrolase</keyword>
<dbReference type="Gene3D" id="3.40.50.720">
    <property type="entry name" value="NAD(P)-binding Rossmann-like Domain"/>
    <property type="match status" value="1"/>
</dbReference>
<keyword evidence="4" id="KW-0520">NAD</keyword>
<evidence type="ECO:0000256" key="5">
    <source>
        <dbReference type="ARBA" id="ARBA00023157"/>
    </source>
</evidence>
<keyword evidence="7" id="KW-1185">Reference proteome</keyword>
<evidence type="ECO:0000256" key="3">
    <source>
        <dbReference type="ARBA" id="ARBA00022801"/>
    </source>
</evidence>
<dbReference type="SUPFAM" id="SSF52309">
    <property type="entry name" value="N-(deoxy)ribosyltransferase-like"/>
    <property type="match status" value="1"/>
</dbReference>
<evidence type="ECO:0000256" key="1">
    <source>
        <dbReference type="ARBA" id="ARBA00005406"/>
    </source>
</evidence>
<dbReference type="CDD" id="cd04759">
    <property type="entry name" value="Rib_hydrolase"/>
    <property type="match status" value="1"/>
</dbReference>
<name>A0ABN8LCS1_9CNID</name>
<evidence type="ECO:0000256" key="2">
    <source>
        <dbReference type="ARBA" id="ARBA00022679"/>
    </source>
</evidence>